<protein>
    <recommendedName>
        <fullName evidence="6">5-formyltetrahydrofolate cyclo-ligase</fullName>
    </recommendedName>
</protein>
<dbReference type="SUPFAM" id="SSF100950">
    <property type="entry name" value="NagB/RpiA/CoA transferase-like"/>
    <property type="match status" value="1"/>
</dbReference>
<dbReference type="InterPro" id="IPR024185">
    <property type="entry name" value="FTHF_cligase-like_sf"/>
</dbReference>
<keyword evidence="5" id="KW-1185">Reference proteome</keyword>
<dbReference type="EMBL" id="AP019416">
    <property type="protein sequence ID" value="BBI47622.1"/>
    <property type="molecule type" value="Genomic_DNA"/>
</dbReference>
<accession>A0ABN5WKZ0</accession>
<keyword evidence="2" id="KW-0547">Nucleotide-binding</keyword>
<dbReference type="Proteomes" id="UP000289555">
    <property type="component" value="Chromosome"/>
</dbReference>
<evidence type="ECO:0008006" key="6">
    <source>
        <dbReference type="Google" id="ProtNLM"/>
    </source>
</evidence>
<evidence type="ECO:0000313" key="4">
    <source>
        <dbReference type="EMBL" id="BBI47622.1"/>
    </source>
</evidence>
<dbReference type="Pfam" id="PF01812">
    <property type="entry name" value="5-FTHF_cyc-lig"/>
    <property type="match status" value="1"/>
</dbReference>
<organism evidence="4 5">
    <name type="scientific">Vreelandella olivaria</name>
    <dbReference type="NCBI Taxonomy" id="390919"/>
    <lineage>
        <taxon>Bacteria</taxon>
        <taxon>Pseudomonadati</taxon>
        <taxon>Pseudomonadota</taxon>
        <taxon>Gammaproteobacteria</taxon>
        <taxon>Oceanospirillales</taxon>
        <taxon>Halomonadaceae</taxon>
        <taxon>Vreelandella</taxon>
    </lineage>
</organism>
<evidence type="ECO:0000313" key="5">
    <source>
        <dbReference type="Proteomes" id="UP000289555"/>
    </source>
</evidence>
<keyword evidence="3" id="KW-0067">ATP-binding</keyword>
<comment type="similarity">
    <text evidence="1">Belongs to the 5-formyltetrahydrofolate cyclo-ligase family.</text>
</comment>
<dbReference type="Gene3D" id="3.40.50.10420">
    <property type="entry name" value="NagB/RpiA/CoA transferase-like"/>
    <property type="match status" value="1"/>
</dbReference>
<evidence type="ECO:0000256" key="1">
    <source>
        <dbReference type="ARBA" id="ARBA00010638"/>
    </source>
</evidence>
<dbReference type="PANTHER" id="PTHR23407">
    <property type="entry name" value="ATPASE INHIBITOR/5-FORMYLTETRAHYDROFOLATE CYCLO-LIGASE"/>
    <property type="match status" value="1"/>
</dbReference>
<name>A0ABN5WKZ0_9GAMM</name>
<sequence>MCKQLKSLPEVRRARRLSLYLPVNGEIDPTPLLPWLRQRNVDIYLPVLRPFSANRLWFVAYRPDTPMVKNRFGIWEPDVRFSAQRRNRLPTWALDTLIVPLVGFDANANRMGMGEDFMIAA</sequence>
<dbReference type="PANTHER" id="PTHR23407:SF1">
    <property type="entry name" value="5-FORMYLTETRAHYDROFOLATE CYCLO-LIGASE"/>
    <property type="match status" value="1"/>
</dbReference>
<proteinExistence type="inferred from homology"/>
<reference evidence="5" key="1">
    <citation type="journal article" date="2019" name="Microbiol. Resour. Announc.">
        <title>Complete Genome Sequence of Halomonas olivaria, a Moderately Halophilic Bacterium Isolated from Olive Processing Effluents, Obtained by Nanopore Sequencing.</title>
        <authorList>
            <person name="Nagata S."/>
            <person name="Ii K.M."/>
            <person name="Tsukimi T."/>
            <person name="Miura M.C."/>
            <person name="Galipon J."/>
            <person name="Arakawa K."/>
        </authorList>
    </citation>
    <scope>NUCLEOTIDE SEQUENCE [LARGE SCALE GENOMIC DNA]</scope>
    <source>
        <strain evidence="5">TYRC17</strain>
    </source>
</reference>
<evidence type="ECO:0000256" key="3">
    <source>
        <dbReference type="ARBA" id="ARBA00022840"/>
    </source>
</evidence>
<gene>
    <name evidence="4" type="ORF">HORIV_00430</name>
</gene>
<dbReference type="InterPro" id="IPR037171">
    <property type="entry name" value="NagB/RpiA_transferase-like"/>
</dbReference>
<dbReference type="InterPro" id="IPR002698">
    <property type="entry name" value="FTHF_cligase"/>
</dbReference>
<evidence type="ECO:0000256" key="2">
    <source>
        <dbReference type="ARBA" id="ARBA00022741"/>
    </source>
</evidence>